<accession>A0ABW1LN50</accession>
<sequence>MSELRSRPAIVLRSTVCGDCGAQPGHPCYPACSSRWAPEIPTFAGVPGLPPGHAAATAWEWMDRLPAGWSPVPAWGRDGWDLGDWPYVVVVHYNPPTTDCAQVYAVATYIEGDLEAHAFTTRTERDAETDDIAICQWRHNSTGPADLSAYDDNIAPEHRGPAHLDRLLDPTDGASDA</sequence>
<keyword evidence="3" id="KW-1185">Reference proteome</keyword>
<dbReference type="EMBL" id="JBHSRJ010000006">
    <property type="protein sequence ID" value="MFC6044865.1"/>
    <property type="molecule type" value="Genomic_DNA"/>
</dbReference>
<protein>
    <submittedName>
        <fullName evidence="2">Uncharacterized protein</fullName>
    </submittedName>
</protein>
<reference evidence="3" key="1">
    <citation type="journal article" date="2019" name="Int. J. Syst. Evol. Microbiol.">
        <title>The Global Catalogue of Microorganisms (GCM) 10K type strain sequencing project: providing services to taxonomists for standard genome sequencing and annotation.</title>
        <authorList>
            <consortium name="The Broad Institute Genomics Platform"/>
            <consortium name="The Broad Institute Genome Sequencing Center for Infectious Disease"/>
            <person name="Wu L."/>
            <person name="Ma J."/>
        </authorList>
    </citation>
    <scope>NUCLEOTIDE SEQUENCE [LARGE SCALE GENOMIC DNA]</scope>
    <source>
        <strain evidence="3">CCUG 54522</strain>
    </source>
</reference>
<organism evidence="2 3">
    <name type="scientific">Nocardioides hankookensis</name>
    <dbReference type="NCBI Taxonomy" id="443157"/>
    <lineage>
        <taxon>Bacteria</taxon>
        <taxon>Bacillati</taxon>
        <taxon>Actinomycetota</taxon>
        <taxon>Actinomycetes</taxon>
        <taxon>Propionibacteriales</taxon>
        <taxon>Nocardioidaceae</taxon>
        <taxon>Nocardioides</taxon>
    </lineage>
</organism>
<comment type="caution">
    <text evidence="2">The sequence shown here is derived from an EMBL/GenBank/DDBJ whole genome shotgun (WGS) entry which is preliminary data.</text>
</comment>
<feature type="compositionally biased region" description="Basic and acidic residues" evidence="1">
    <location>
        <begin position="155"/>
        <end position="169"/>
    </location>
</feature>
<feature type="region of interest" description="Disordered" evidence="1">
    <location>
        <begin position="146"/>
        <end position="177"/>
    </location>
</feature>
<evidence type="ECO:0000313" key="3">
    <source>
        <dbReference type="Proteomes" id="UP001596135"/>
    </source>
</evidence>
<dbReference type="RefSeq" id="WP_379157031.1">
    <property type="nucleotide sequence ID" value="NZ_JBHSRJ010000006.1"/>
</dbReference>
<dbReference type="Proteomes" id="UP001596135">
    <property type="component" value="Unassembled WGS sequence"/>
</dbReference>
<name>A0ABW1LN50_9ACTN</name>
<evidence type="ECO:0000313" key="2">
    <source>
        <dbReference type="EMBL" id="MFC6044865.1"/>
    </source>
</evidence>
<gene>
    <name evidence="2" type="ORF">ACFPYL_17375</name>
</gene>
<evidence type="ECO:0000256" key="1">
    <source>
        <dbReference type="SAM" id="MobiDB-lite"/>
    </source>
</evidence>
<proteinExistence type="predicted"/>